<dbReference type="InterPro" id="IPR008629">
    <property type="entry name" value="GUN4-like"/>
</dbReference>
<evidence type="ECO:0000259" key="2">
    <source>
        <dbReference type="Pfam" id="PF16416"/>
    </source>
</evidence>
<feature type="domain" description="GUN4 N-terminal ARM-like repeat" evidence="2">
    <location>
        <begin position="22"/>
        <end position="107"/>
    </location>
</feature>
<dbReference type="GO" id="GO:0046906">
    <property type="term" value="F:tetrapyrrole binding"/>
    <property type="evidence" value="ECO:0007669"/>
    <property type="project" value="TreeGrafter"/>
</dbReference>
<gene>
    <name evidence="3" type="ORF">ENR47_08795</name>
</gene>
<dbReference type="Gene3D" id="1.25.40.620">
    <property type="match status" value="1"/>
</dbReference>
<dbReference type="CDD" id="cd16383">
    <property type="entry name" value="GUN4"/>
    <property type="match status" value="1"/>
</dbReference>
<dbReference type="InterPro" id="IPR016024">
    <property type="entry name" value="ARM-type_fold"/>
</dbReference>
<dbReference type="SUPFAM" id="SSF140869">
    <property type="entry name" value="GUN4-like"/>
    <property type="match status" value="1"/>
</dbReference>
<sequence>MSSFSINSFDSTATPDAFEQATEELLTRLRSTPEKGLFSLIQELEANGEAGLTVLMKLLQERCGDRLNSLESSGIVEKPDLVAGAIYQVLFRAESPSCADFLQTHFPTGVVPLRSHANIDYHPLQILLAKQDFQAADQLTLQKLCELAGESAVQRKWIYFTEVEQFPAIDLQTIDALWLIHSQGQFGFSVQRDLWLSVGKNWDKLWAKIGWKDGINWTRYPQGFTWDLTAPKGHLPLSNQLRGVRAMASLMAHPAWNQG</sequence>
<dbReference type="EMBL" id="DSRD01000552">
    <property type="protein sequence ID" value="HGW94363.1"/>
    <property type="molecule type" value="Genomic_DNA"/>
</dbReference>
<comment type="caution">
    <text evidence="3">The sequence shown here is derived from an EMBL/GenBank/DDBJ whole genome shotgun (WGS) entry which is preliminary data.</text>
</comment>
<protein>
    <submittedName>
        <fullName evidence="3">GUN4 domain-containing protein</fullName>
    </submittedName>
</protein>
<dbReference type="InterPro" id="IPR032192">
    <property type="entry name" value="GUN4_N"/>
</dbReference>
<dbReference type="PANTHER" id="PTHR34800">
    <property type="entry name" value="TETRAPYRROLE-BINDING PROTEIN, CHLOROPLASTIC"/>
    <property type="match status" value="1"/>
</dbReference>
<dbReference type="SUPFAM" id="SSF48371">
    <property type="entry name" value="ARM repeat"/>
    <property type="match status" value="1"/>
</dbReference>
<proteinExistence type="predicted"/>
<dbReference type="PANTHER" id="PTHR34800:SF1">
    <property type="entry name" value="TETRAPYRROLE-BINDING PROTEIN, CHLOROPLASTIC"/>
    <property type="match status" value="1"/>
</dbReference>
<evidence type="ECO:0000313" key="3">
    <source>
        <dbReference type="EMBL" id="HGW94363.1"/>
    </source>
</evidence>
<dbReference type="GO" id="GO:0030288">
    <property type="term" value="C:outer membrane-bounded periplasmic space"/>
    <property type="evidence" value="ECO:0007669"/>
    <property type="project" value="TreeGrafter"/>
</dbReference>
<dbReference type="InterPro" id="IPR037215">
    <property type="entry name" value="GUN4-like_sf"/>
</dbReference>
<feature type="domain" description="GUN4-like" evidence="1">
    <location>
        <begin position="115"/>
        <end position="254"/>
    </location>
</feature>
<name>A0A832M4B9_9CYAN</name>
<reference evidence="3" key="1">
    <citation type="journal article" date="2020" name="mSystems">
        <title>Genome- and Community-Level Interaction Insights into Carbon Utilization and Element Cycling Functions of Hydrothermarchaeota in Hydrothermal Sediment.</title>
        <authorList>
            <person name="Zhou Z."/>
            <person name="Liu Y."/>
            <person name="Xu W."/>
            <person name="Pan J."/>
            <person name="Luo Z.H."/>
            <person name="Li M."/>
        </authorList>
    </citation>
    <scope>NUCLEOTIDE SEQUENCE [LARGE SCALE GENOMIC DNA]</scope>
    <source>
        <strain evidence="3">SpSt-402</strain>
    </source>
</reference>
<dbReference type="Gene3D" id="1.10.10.1770">
    <property type="entry name" value="Gun4-like"/>
    <property type="match status" value="1"/>
</dbReference>
<dbReference type="Pfam" id="PF05419">
    <property type="entry name" value="GUN4"/>
    <property type="match status" value="1"/>
</dbReference>
<dbReference type="Pfam" id="PF16416">
    <property type="entry name" value="GUN4_N"/>
    <property type="match status" value="1"/>
</dbReference>
<organism evidence="3">
    <name type="scientific">Oscillatoriales cyanobacterium SpSt-402</name>
    <dbReference type="NCBI Taxonomy" id="2282168"/>
    <lineage>
        <taxon>Bacteria</taxon>
        <taxon>Bacillati</taxon>
        <taxon>Cyanobacteriota</taxon>
        <taxon>Cyanophyceae</taxon>
        <taxon>Oscillatoriophycideae</taxon>
        <taxon>Oscillatoriales</taxon>
    </lineage>
</organism>
<accession>A0A832M4B9</accession>
<evidence type="ECO:0000259" key="1">
    <source>
        <dbReference type="Pfam" id="PF05419"/>
    </source>
</evidence>
<dbReference type="AlphaFoldDB" id="A0A832M4B9"/>